<name>A0A1H3HES2_9PROT</name>
<dbReference type="STRING" id="44576.SAMN05421881_101948"/>
<gene>
    <name evidence="1" type="ORF">SAMN05421881_101948</name>
</gene>
<dbReference type="PANTHER" id="PTHR35399:SF2">
    <property type="entry name" value="DUF839 DOMAIN-CONTAINING PROTEIN"/>
    <property type="match status" value="1"/>
</dbReference>
<keyword evidence="2" id="KW-1185">Reference proteome</keyword>
<evidence type="ECO:0000313" key="1">
    <source>
        <dbReference type="EMBL" id="SDY13830.1"/>
    </source>
</evidence>
<organism evidence="1 2">
    <name type="scientific">Nitrosomonas halophila</name>
    <dbReference type="NCBI Taxonomy" id="44576"/>
    <lineage>
        <taxon>Bacteria</taxon>
        <taxon>Pseudomonadati</taxon>
        <taxon>Pseudomonadota</taxon>
        <taxon>Betaproteobacteria</taxon>
        <taxon>Nitrosomonadales</taxon>
        <taxon>Nitrosomonadaceae</taxon>
        <taxon>Nitrosomonas</taxon>
    </lineage>
</organism>
<accession>A0A1H3HES2</accession>
<dbReference type="SUPFAM" id="SSF63829">
    <property type="entry name" value="Calcium-dependent phosphotriesterase"/>
    <property type="match status" value="1"/>
</dbReference>
<dbReference type="EMBL" id="FNOY01000019">
    <property type="protein sequence ID" value="SDY13830.1"/>
    <property type="molecule type" value="Genomic_DNA"/>
</dbReference>
<dbReference type="PANTHER" id="PTHR35399">
    <property type="entry name" value="SLR8030 PROTEIN"/>
    <property type="match status" value="1"/>
</dbReference>
<proteinExistence type="predicted"/>
<dbReference type="Pfam" id="PF05787">
    <property type="entry name" value="PhoX"/>
    <property type="match status" value="1"/>
</dbReference>
<dbReference type="Proteomes" id="UP000198640">
    <property type="component" value="Unassembled WGS sequence"/>
</dbReference>
<dbReference type="AlphaFoldDB" id="A0A1H3HES2"/>
<sequence length="384" mass="41591">MLELGAAGLGGLMIAPFLFPISGQAAPNRLAAIGPLQAPDANGVRLPAGFASRIIARSGDDLFGYRWHAAPDGGAAFASQNGGWVYVSNSEMKNKTGGAGALHFDHTGQLIDAYPILSHTTLNCAGGATPWRTWLSCEETKRGHVWECDPFGTQPAIIRTALGRFKHEAVAVDTDSMQLYLTEDEPDGCLYRYTANKFDASGTPVLDDGYLEVMQALAGSHGKRVQWQRLPDPAAILQATRKQVAQAMHFNGGEGIWYQHGVVYFTTKGDNRVWAYHTKHRQLDILYDAARHASPVLTGVDNLTANKTGELLVAEDGGNMQIVILSGHTIKPLLQIVGQKRSEITGPAFSPDGSRLYFSSQRGTTGRHEDGITYEITGFPRQSL</sequence>
<reference evidence="1 2" key="1">
    <citation type="submission" date="2016-10" db="EMBL/GenBank/DDBJ databases">
        <authorList>
            <person name="de Groot N.N."/>
        </authorList>
    </citation>
    <scope>NUCLEOTIDE SEQUENCE [LARGE SCALE GENOMIC DNA]</scope>
    <source>
        <strain evidence="1 2">Nm1</strain>
    </source>
</reference>
<evidence type="ECO:0000313" key="2">
    <source>
        <dbReference type="Proteomes" id="UP000198640"/>
    </source>
</evidence>
<protein>
    <submittedName>
        <fullName evidence="1">WD40-like Beta Propeller Repeat</fullName>
    </submittedName>
</protein>
<dbReference type="InterPro" id="IPR008557">
    <property type="entry name" value="PhoX"/>
</dbReference>